<keyword evidence="2" id="KW-1185">Reference proteome</keyword>
<dbReference type="GeneID" id="63844236"/>
<organism evidence="1 2">
    <name type="scientific">Cucurbitaria berberidis CBS 394.84</name>
    <dbReference type="NCBI Taxonomy" id="1168544"/>
    <lineage>
        <taxon>Eukaryota</taxon>
        <taxon>Fungi</taxon>
        <taxon>Dikarya</taxon>
        <taxon>Ascomycota</taxon>
        <taxon>Pezizomycotina</taxon>
        <taxon>Dothideomycetes</taxon>
        <taxon>Pleosporomycetidae</taxon>
        <taxon>Pleosporales</taxon>
        <taxon>Pleosporineae</taxon>
        <taxon>Cucurbitariaceae</taxon>
        <taxon>Cucurbitaria</taxon>
    </lineage>
</organism>
<dbReference type="Proteomes" id="UP000800039">
    <property type="component" value="Unassembled WGS sequence"/>
</dbReference>
<evidence type="ECO:0000313" key="1">
    <source>
        <dbReference type="EMBL" id="KAF1841798.1"/>
    </source>
</evidence>
<proteinExistence type="predicted"/>
<protein>
    <submittedName>
        <fullName evidence="1">Uncharacterized protein</fullName>
    </submittedName>
</protein>
<name>A0A9P4G9S9_9PLEO</name>
<accession>A0A9P4G9S9</accession>
<gene>
    <name evidence="1" type="ORF">K460DRAFT_173668</name>
</gene>
<comment type="caution">
    <text evidence="1">The sequence shown here is derived from an EMBL/GenBank/DDBJ whole genome shotgun (WGS) entry which is preliminary data.</text>
</comment>
<evidence type="ECO:0000313" key="2">
    <source>
        <dbReference type="Proteomes" id="UP000800039"/>
    </source>
</evidence>
<reference evidence="1" key="1">
    <citation type="submission" date="2020-01" db="EMBL/GenBank/DDBJ databases">
        <authorList>
            <consortium name="DOE Joint Genome Institute"/>
            <person name="Haridas S."/>
            <person name="Albert R."/>
            <person name="Binder M."/>
            <person name="Bloem J."/>
            <person name="Labutti K."/>
            <person name="Salamov A."/>
            <person name="Andreopoulos B."/>
            <person name="Baker S.E."/>
            <person name="Barry K."/>
            <person name="Bills G."/>
            <person name="Bluhm B.H."/>
            <person name="Cannon C."/>
            <person name="Castanera R."/>
            <person name="Culley D.E."/>
            <person name="Daum C."/>
            <person name="Ezra D."/>
            <person name="Gonzalez J.B."/>
            <person name="Henrissat B."/>
            <person name="Kuo A."/>
            <person name="Liang C."/>
            <person name="Lipzen A."/>
            <person name="Lutzoni F."/>
            <person name="Magnuson J."/>
            <person name="Mondo S."/>
            <person name="Nolan M."/>
            <person name="Ohm R."/>
            <person name="Pangilinan J."/>
            <person name="Park H.-J."/>
            <person name="Ramirez L."/>
            <person name="Alfaro M."/>
            <person name="Sun H."/>
            <person name="Tritt A."/>
            <person name="Yoshinaga Y."/>
            <person name="Zwiers L.-H."/>
            <person name="Turgeon B.G."/>
            <person name="Goodwin S.B."/>
            <person name="Spatafora J.W."/>
            <person name="Crous P.W."/>
            <person name="Grigoriev I.V."/>
        </authorList>
    </citation>
    <scope>NUCLEOTIDE SEQUENCE</scope>
    <source>
        <strain evidence="1">CBS 394.84</strain>
    </source>
</reference>
<dbReference type="RefSeq" id="XP_040784361.1">
    <property type="nucleotide sequence ID" value="XM_040926984.1"/>
</dbReference>
<dbReference type="EMBL" id="ML976618">
    <property type="protein sequence ID" value="KAF1841798.1"/>
    <property type="molecule type" value="Genomic_DNA"/>
</dbReference>
<dbReference type="AlphaFoldDB" id="A0A9P4G9S9"/>
<sequence length="87" mass="9889">MLTTRRAEMLIRAAWTCIWATRSISMCIRERLHLDPLNSAASPCPRMYSSRDSFLQFRSGRPRGSRRVLGGFVLDDSSPCDEAGRIQ</sequence>